<evidence type="ECO:0000313" key="3">
    <source>
        <dbReference type="EMBL" id="RSH82732.1"/>
    </source>
</evidence>
<comment type="caution">
    <text evidence="3">The sequence shown here is derived from an EMBL/GenBank/DDBJ whole genome shotgun (WGS) entry which is preliminary data.</text>
</comment>
<dbReference type="GeneID" id="39592269"/>
<evidence type="ECO:0000313" key="4">
    <source>
        <dbReference type="Proteomes" id="UP000279236"/>
    </source>
</evidence>
<evidence type="ECO:0008006" key="5">
    <source>
        <dbReference type="Google" id="ProtNLM"/>
    </source>
</evidence>
<dbReference type="RefSeq" id="XP_028476964.1">
    <property type="nucleotide sequence ID" value="XM_028623071.1"/>
</dbReference>
<dbReference type="OrthoDB" id="18388at2759"/>
<feature type="compositionally biased region" description="Acidic residues" evidence="2">
    <location>
        <begin position="393"/>
        <end position="414"/>
    </location>
</feature>
<dbReference type="EMBL" id="RSCE01000005">
    <property type="protein sequence ID" value="RSH82732.1"/>
    <property type="molecule type" value="Genomic_DNA"/>
</dbReference>
<keyword evidence="4" id="KW-1185">Reference proteome</keyword>
<sequence length="462" mass="48404">MAAYRTVDFWAPALYANTIEEVAVPEPGPSRDPIVRHLPIKYGEFESVGVIKRMAAVNGGLLVADDQYRISALSLPSPDDETAVPLVTSQTAIPVPKAGSQWTGLAALGEGAISSLASGRVSLFSSGADVSGTLKVGRPVLTLSTPSGPGVGGSNTFALAGKEVEISVWDATRAFSATPSSTSATAAAANKRKKDDLAPGEVWRAKNVAHNSLQIRQPVHHLCSSFLPNSTTDIVTGTKAGNVRRYDTRQRKPVGDWKAAREGGVGAVIPGANEHELFFADHSSLTAAMDLRTGRMLYAVPGVAASAAFMLALPTPSPAFSRTAGLATISSDATLRVCATTPPALHPSKGNASVTPGKKGSVVGAVGGVGVGSFVFRGFGSHRDVVPPKPEGEDAEEEDYDEDAEVGEEEEEEIWGGMGEAEAGDSEDEDDDDDEEDDDEDEEMDSESESEDEAPKKKKGRK</sequence>
<dbReference type="SUPFAM" id="SSF50998">
    <property type="entry name" value="Quinoprotein alcohol dehydrogenase-like"/>
    <property type="match status" value="1"/>
</dbReference>
<dbReference type="GO" id="GO:0042273">
    <property type="term" value="P:ribosomal large subunit biogenesis"/>
    <property type="evidence" value="ECO:0007669"/>
    <property type="project" value="InterPro"/>
</dbReference>
<dbReference type="GO" id="GO:0030687">
    <property type="term" value="C:preribosome, large subunit precursor"/>
    <property type="evidence" value="ECO:0007669"/>
    <property type="project" value="TreeGrafter"/>
</dbReference>
<proteinExistence type="predicted"/>
<gene>
    <name evidence="3" type="ORF">EHS24_007726</name>
</gene>
<dbReference type="STRING" id="105984.A0A427XV72"/>
<organism evidence="3 4">
    <name type="scientific">Apiotrichum porosum</name>
    <dbReference type="NCBI Taxonomy" id="105984"/>
    <lineage>
        <taxon>Eukaryota</taxon>
        <taxon>Fungi</taxon>
        <taxon>Dikarya</taxon>
        <taxon>Basidiomycota</taxon>
        <taxon>Agaricomycotina</taxon>
        <taxon>Tremellomycetes</taxon>
        <taxon>Trichosporonales</taxon>
        <taxon>Trichosporonaceae</taxon>
        <taxon>Apiotrichum</taxon>
    </lineage>
</organism>
<dbReference type="InterPro" id="IPR037379">
    <property type="entry name" value="WDR74/Nsa1"/>
</dbReference>
<dbReference type="PANTHER" id="PTHR16038:SF4">
    <property type="entry name" value="WD REPEAT-CONTAINING PROTEIN 74"/>
    <property type="match status" value="1"/>
</dbReference>
<reference evidence="3 4" key="1">
    <citation type="submission" date="2018-11" db="EMBL/GenBank/DDBJ databases">
        <title>Genome sequence of Apiotrichum porosum DSM 27194.</title>
        <authorList>
            <person name="Aliyu H."/>
            <person name="Gorte O."/>
            <person name="Ochsenreither K."/>
        </authorList>
    </citation>
    <scope>NUCLEOTIDE SEQUENCE [LARGE SCALE GENOMIC DNA]</scope>
    <source>
        <strain evidence="3 4">DSM 27194</strain>
    </source>
</reference>
<accession>A0A427XV72</accession>
<evidence type="ECO:0000256" key="2">
    <source>
        <dbReference type="SAM" id="MobiDB-lite"/>
    </source>
</evidence>
<protein>
    <recommendedName>
        <fullName evidence="5">Ribosome biogenesis protein NSA1</fullName>
    </recommendedName>
</protein>
<evidence type="ECO:0000256" key="1">
    <source>
        <dbReference type="ARBA" id="ARBA00011187"/>
    </source>
</evidence>
<dbReference type="Proteomes" id="UP000279236">
    <property type="component" value="Unassembled WGS sequence"/>
</dbReference>
<dbReference type="AlphaFoldDB" id="A0A427XV72"/>
<dbReference type="Gene3D" id="2.130.10.10">
    <property type="entry name" value="YVTN repeat-like/Quinoprotein amine dehydrogenase"/>
    <property type="match status" value="1"/>
</dbReference>
<name>A0A427XV72_9TREE</name>
<feature type="region of interest" description="Disordered" evidence="2">
    <location>
        <begin position="380"/>
        <end position="462"/>
    </location>
</feature>
<dbReference type="GO" id="GO:0005730">
    <property type="term" value="C:nucleolus"/>
    <property type="evidence" value="ECO:0007669"/>
    <property type="project" value="InterPro"/>
</dbReference>
<feature type="compositionally biased region" description="Basic and acidic residues" evidence="2">
    <location>
        <begin position="381"/>
        <end position="392"/>
    </location>
</feature>
<comment type="subunit">
    <text evidence="1">Component of the pre-66S ribosomal particle.</text>
</comment>
<feature type="compositionally biased region" description="Acidic residues" evidence="2">
    <location>
        <begin position="422"/>
        <end position="452"/>
    </location>
</feature>
<dbReference type="PANTHER" id="PTHR16038">
    <property type="entry name" value="NOP SEVEN ASSOCIATED PROTEIN 1"/>
    <property type="match status" value="1"/>
</dbReference>
<dbReference type="InterPro" id="IPR015943">
    <property type="entry name" value="WD40/YVTN_repeat-like_dom_sf"/>
</dbReference>
<dbReference type="InterPro" id="IPR011047">
    <property type="entry name" value="Quinoprotein_ADH-like_sf"/>
</dbReference>